<dbReference type="Proteomes" id="UP000248079">
    <property type="component" value="Unassembled WGS sequence"/>
</dbReference>
<dbReference type="OrthoDB" id="4696264at2"/>
<reference evidence="2 3" key="1">
    <citation type="submission" date="2018-05" db="EMBL/GenBank/DDBJ databases">
        <title>Marinifilum breve JC075T sp. nov., a marine bacterium isolated from Yongle Blue Hole in the South China Sea.</title>
        <authorList>
            <person name="Fu T."/>
        </authorList>
    </citation>
    <scope>NUCLEOTIDE SEQUENCE [LARGE SCALE GENOMIC DNA]</scope>
    <source>
        <strain evidence="2 3">JC075</strain>
    </source>
</reference>
<feature type="chain" id="PRO_5015893172" description="Serine protease" evidence="1">
    <location>
        <begin position="21"/>
        <end position="244"/>
    </location>
</feature>
<evidence type="ECO:0008006" key="4">
    <source>
        <dbReference type="Google" id="ProtNLM"/>
    </source>
</evidence>
<protein>
    <recommendedName>
        <fullName evidence="4">Serine protease</fullName>
    </recommendedName>
</protein>
<feature type="signal peptide" evidence="1">
    <location>
        <begin position="1"/>
        <end position="20"/>
    </location>
</feature>
<name>A0A2V4A3D1_9BACT</name>
<gene>
    <name evidence="2" type="ORF">DF185_03660</name>
</gene>
<evidence type="ECO:0000313" key="3">
    <source>
        <dbReference type="Proteomes" id="UP000248079"/>
    </source>
</evidence>
<keyword evidence="1" id="KW-0732">Signal</keyword>
<accession>A0A2V4A3D1</accession>
<dbReference type="Pfam" id="PF13365">
    <property type="entry name" value="Trypsin_2"/>
    <property type="match status" value="1"/>
</dbReference>
<organism evidence="2 3">
    <name type="scientific">Marinifilum breve</name>
    <dbReference type="NCBI Taxonomy" id="2184082"/>
    <lineage>
        <taxon>Bacteria</taxon>
        <taxon>Pseudomonadati</taxon>
        <taxon>Bacteroidota</taxon>
        <taxon>Bacteroidia</taxon>
        <taxon>Marinilabiliales</taxon>
        <taxon>Marinifilaceae</taxon>
    </lineage>
</organism>
<dbReference type="AlphaFoldDB" id="A0A2V4A3D1"/>
<dbReference type="InterPro" id="IPR009003">
    <property type="entry name" value="Peptidase_S1_PA"/>
</dbReference>
<evidence type="ECO:0000313" key="2">
    <source>
        <dbReference type="EMBL" id="PXY03191.1"/>
    </source>
</evidence>
<sequence>MRIFLILIVSLNFLSLNPKAQTMVTNEVFNRVFQIKIGSGTASGFLISLEEVDYLITARHTLPKDITTGSNLDFEIMRNQKWEKLNATVLLHDNEKVDVAVLNLHSNNAGENLFDIEITGSSITQDCYFLGYPFGSRMDHYNGNNGYPAPFVKKGIISAVLKDGDAVLVCLDGHNNPGFSGGPVVINNPSGLKHRMKIIGIVSGYRMDDKVKGTPVGNIITYENSGIVYCYSIEHAKEIINKNK</sequence>
<dbReference type="Gene3D" id="2.40.10.120">
    <property type="match status" value="1"/>
</dbReference>
<dbReference type="SUPFAM" id="SSF50494">
    <property type="entry name" value="Trypsin-like serine proteases"/>
    <property type="match status" value="1"/>
</dbReference>
<evidence type="ECO:0000256" key="1">
    <source>
        <dbReference type="SAM" id="SignalP"/>
    </source>
</evidence>
<keyword evidence="3" id="KW-1185">Reference proteome</keyword>
<comment type="caution">
    <text evidence="2">The sequence shown here is derived from an EMBL/GenBank/DDBJ whole genome shotgun (WGS) entry which is preliminary data.</text>
</comment>
<proteinExistence type="predicted"/>
<dbReference type="EMBL" id="QFLI01000001">
    <property type="protein sequence ID" value="PXY03191.1"/>
    <property type="molecule type" value="Genomic_DNA"/>
</dbReference>